<dbReference type="SMART" id="SM00448">
    <property type="entry name" value="REC"/>
    <property type="match status" value="1"/>
</dbReference>
<dbReference type="SMART" id="SM00862">
    <property type="entry name" value="Trans_reg_C"/>
    <property type="match status" value="1"/>
</dbReference>
<gene>
    <name evidence="12" type="primary">mprA</name>
    <name evidence="12" type="ORF">CLORY_45370</name>
</gene>
<protein>
    <recommendedName>
        <fullName evidence="1">Stage 0 sporulation protein A homolog</fullName>
    </recommendedName>
</protein>
<dbReference type="InterPro" id="IPR001789">
    <property type="entry name" value="Sig_transdc_resp-reg_receiver"/>
</dbReference>
<dbReference type="InterPro" id="IPR001867">
    <property type="entry name" value="OmpR/PhoB-type_DNA-bd"/>
</dbReference>
<evidence type="ECO:0000259" key="10">
    <source>
        <dbReference type="PROSITE" id="PS50110"/>
    </source>
</evidence>
<dbReference type="SUPFAM" id="SSF52172">
    <property type="entry name" value="CheY-like"/>
    <property type="match status" value="1"/>
</dbReference>
<keyword evidence="6" id="KW-0804">Transcription</keyword>
<evidence type="ECO:0000256" key="9">
    <source>
        <dbReference type="PROSITE-ProRule" id="PRU01091"/>
    </source>
</evidence>
<dbReference type="Pfam" id="PF00486">
    <property type="entry name" value="Trans_reg_C"/>
    <property type="match status" value="1"/>
</dbReference>
<dbReference type="CDD" id="cd17574">
    <property type="entry name" value="REC_OmpR"/>
    <property type="match status" value="1"/>
</dbReference>
<evidence type="ECO:0000313" key="12">
    <source>
        <dbReference type="EMBL" id="OPJ54623.1"/>
    </source>
</evidence>
<dbReference type="CDD" id="cd00383">
    <property type="entry name" value="trans_reg_C"/>
    <property type="match status" value="1"/>
</dbReference>
<evidence type="ECO:0000256" key="8">
    <source>
        <dbReference type="PROSITE-ProRule" id="PRU00169"/>
    </source>
</evidence>
<dbReference type="PANTHER" id="PTHR48111:SF2">
    <property type="entry name" value="RESPONSE REGULATOR SAER"/>
    <property type="match status" value="1"/>
</dbReference>
<feature type="domain" description="Response regulatory" evidence="10">
    <location>
        <begin position="7"/>
        <end position="121"/>
    </location>
</feature>
<evidence type="ECO:0000256" key="3">
    <source>
        <dbReference type="ARBA" id="ARBA00023012"/>
    </source>
</evidence>
<dbReference type="RefSeq" id="WP_242954497.1">
    <property type="nucleotide sequence ID" value="NZ_MZGV01000137.1"/>
</dbReference>
<dbReference type="GO" id="GO:0000156">
    <property type="term" value="F:phosphorelay response regulator activity"/>
    <property type="evidence" value="ECO:0007669"/>
    <property type="project" value="TreeGrafter"/>
</dbReference>
<feature type="modified residue" description="4-aspartylphosphate" evidence="8">
    <location>
        <position position="56"/>
    </location>
</feature>
<keyword evidence="3" id="KW-0902">Two-component regulatory system</keyword>
<dbReference type="PROSITE" id="PS50110">
    <property type="entry name" value="RESPONSE_REGULATORY"/>
    <property type="match status" value="1"/>
</dbReference>
<evidence type="ECO:0000256" key="2">
    <source>
        <dbReference type="ARBA" id="ARBA00022553"/>
    </source>
</evidence>
<dbReference type="Gene3D" id="1.10.10.10">
    <property type="entry name" value="Winged helix-like DNA-binding domain superfamily/Winged helix DNA-binding domain"/>
    <property type="match status" value="1"/>
</dbReference>
<dbReference type="GO" id="GO:0005829">
    <property type="term" value="C:cytosol"/>
    <property type="evidence" value="ECO:0007669"/>
    <property type="project" value="TreeGrafter"/>
</dbReference>
<feature type="DNA-binding region" description="OmpR/PhoB-type" evidence="9">
    <location>
        <begin position="132"/>
        <end position="230"/>
    </location>
</feature>
<keyword evidence="4" id="KW-0805">Transcription regulation</keyword>
<keyword evidence="13" id="KW-1185">Reference proteome</keyword>
<accession>A0A1V4I3S0</accession>
<name>A0A1V4I3S0_9CLOT</name>
<comment type="caution">
    <text evidence="12">The sequence shown here is derived from an EMBL/GenBank/DDBJ whole genome shotgun (WGS) entry which is preliminary data.</text>
</comment>
<dbReference type="AlphaFoldDB" id="A0A1V4I3S0"/>
<dbReference type="PROSITE" id="PS51755">
    <property type="entry name" value="OMPR_PHOB"/>
    <property type="match status" value="1"/>
</dbReference>
<keyword evidence="2 8" id="KW-0597">Phosphoprotein</keyword>
<dbReference type="InterPro" id="IPR011006">
    <property type="entry name" value="CheY-like_superfamily"/>
</dbReference>
<dbReference type="Gene3D" id="3.40.50.2300">
    <property type="match status" value="1"/>
</dbReference>
<reference evidence="12 13" key="1">
    <citation type="submission" date="2017-03" db="EMBL/GenBank/DDBJ databases">
        <title>Genome sequence of Clostridium oryzae DSM 28571.</title>
        <authorList>
            <person name="Poehlein A."/>
            <person name="Daniel R."/>
        </authorList>
    </citation>
    <scope>NUCLEOTIDE SEQUENCE [LARGE SCALE GENOMIC DNA]</scope>
    <source>
        <strain evidence="12 13">DSM 28571</strain>
    </source>
</reference>
<dbReference type="FunFam" id="1.10.10.10:FF:000018">
    <property type="entry name" value="DNA-binding response regulator ResD"/>
    <property type="match status" value="1"/>
</dbReference>
<evidence type="ECO:0000256" key="6">
    <source>
        <dbReference type="ARBA" id="ARBA00023163"/>
    </source>
</evidence>
<dbReference type="PANTHER" id="PTHR48111">
    <property type="entry name" value="REGULATOR OF RPOS"/>
    <property type="match status" value="1"/>
</dbReference>
<keyword evidence="5 9" id="KW-0238">DNA-binding</keyword>
<organism evidence="12 13">
    <name type="scientific">Clostridium oryzae</name>
    <dbReference type="NCBI Taxonomy" id="1450648"/>
    <lineage>
        <taxon>Bacteria</taxon>
        <taxon>Bacillati</taxon>
        <taxon>Bacillota</taxon>
        <taxon>Clostridia</taxon>
        <taxon>Eubacteriales</taxon>
        <taxon>Clostridiaceae</taxon>
        <taxon>Clostridium</taxon>
    </lineage>
</organism>
<dbReference type="Pfam" id="PF00072">
    <property type="entry name" value="Response_reg"/>
    <property type="match status" value="1"/>
</dbReference>
<evidence type="ECO:0000256" key="7">
    <source>
        <dbReference type="ARBA" id="ARBA00024867"/>
    </source>
</evidence>
<dbReference type="GO" id="GO:0000976">
    <property type="term" value="F:transcription cis-regulatory region binding"/>
    <property type="evidence" value="ECO:0007669"/>
    <property type="project" value="TreeGrafter"/>
</dbReference>
<dbReference type="STRING" id="1450648.CLORY_45370"/>
<sequence length="233" mass="27361">MDISAINILICEDEDDIRQLLKIHIENQGFTVFESRNGLEAIEMINNNKINLLLLDVMMPIKNGFEVIKELRRAHNLIPIIILTARSEDDNKILGLDLGADDYICKPFNYREVISRVKAQLRRYFSFNSTENKIYKNGKLKMDMNNFEVYNDGRLISLNPQEFKLLEIFMANPGRVFTKEQLYEKAWNSDYIKDDNTLMVHISRLRDKLQCGEDKNYIQTIRGLGYRMVKIEK</sequence>
<dbReference type="EMBL" id="MZGV01000137">
    <property type="protein sequence ID" value="OPJ54623.1"/>
    <property type="molecule type" value="Genomic_DNA"/>
</dbReference>
<proteinExistence type="predicted"/>
<dbReference type="GO" id="GO:0006355">
    <property type="term" value="P:regulation of DNA-templated transcription"/>
    <property type="evidence" value="ECO:0007669"/>
    <property type="project" value="InterPro"/>
</dbReference>
<feature type="domain" description="OmpR/PhoB-type" evidence="11">
    <location>
        <begin position="132"/>
        <end position="230"/>
    </location>
</feature>
<dbReference type="Proteomes" id="UP000190080">
    <property type="component" value="Unassembled WGS sequence"/>
</dbReference>
<dbReference type="InterPro" id="IPR039420">
    <property type="entry name" value="WalR-like"/>
</dbReference>
<evidence type="ECO:0000259" key="11">
    <source>
        <dbReference type="PROSITE" id="PS51755"/>
    </source>
</evidence>
<evidence type="ECO:0000256" key="1">
    <source>
        <dbReference type="ARBA" id="ARBA00018672"/>
    </source>
</evidence>
<comment type="function">
    <text evidence="7">May play the central regulatory role in sporulation. It may be an element of the effector pathway responsible for the activation of sporulation genes in response to nutritional stress. Spo0A may act in concert with spo0H (a sigma factor) to control the expression of some genes that are critical to the sporulation process.</text>
</comment>
<dbReference type="Gene3D" id="6.10.250.690">
    <property type="match status" value="1"/>
</dbReference>
<dbReference type="InterPro" id="IPR036388">
    <property type="entry name" value="WH-like_DNA-bd_sf"/>
</dbReference>
<evidence type="ECO:0000256" key="4">
    <source>
        <dbReference type="ARBA" id="ARBA00023015"/>
    </source>
</evidence>
<evidence type="ECO:0000256" key="5">
    <source>
        <dbReference type="ARBA" id="ARBA00023125"/>
    </source>
</evidence>
<evidence type="ECO:0000313" key="13">
    <source>
        <dbReference type="Proteomes" id="UP000190080"/>
    </source>
</evidence>
<dbReference type="GO" id="GO:0032993">
    <property type="term" value="C:protein-DNA complex"/>
    <property type="evidence" value="ECO:0007669"/>
    <property type="project" value="TreeGrafter"/>
</dbReference>